<protein>
    <submittedName>
        <fullName evidence="2">Uncharacterized protein LOC106153014</fullName>
    </submittedName>
</protein>
<reference evidence="2" key="1">
    <citation type="submission" date="2025-08" db="UniProtKB">
        <authorList>
            <consortium name="RefSeq"/>
        </authorList>
    </citation>
    <scope>IDENTIFICATION</scope>
    <source>
        <tissue evidence="2">Gonads</tissue>
    </source>
</reference>
<evidence type="ECO:0000313" key="2">
    <source>
        <dbReference type="RefSeq" id="XP_013382232.1"/>
    </source>
</evidence>
<organism evidence="1 2">
    <name type="scientific">Lingula anatina</name>
    <name type="common">Brachiopod</name>
    <name type="synonym">Lingula unguis</name>
    <dbReference type="NCBI Taxonomy" id="7574"/>
    <lineage>
        <taxon>Eukaryota</taxon>
        <taxon>Metazoa</taxon>
        <taxon>Spiralia</taxon>
        <taxon>Lophotrochozoa</taxon>
        <taxon>Brachiopoda</taxon>
        <taxon>Linguliformea</taxon>
        <taxon>Lingulata</taxon>
        <taxon>Lingulida</taxon>
        <taxon>Linguloidea</taxon>
        <taxon>Lingulidae</taxon>
        <taxon>Lingula</taxon>
    </lineage>
</organism>
<evidence type="ECO:0000313" key="1">
    <source>
        <dbReference type="Proteomes" id="UP000085678"/>
    </source>
</evidence>
<dbReference type="RefSeq" id="XP_013382232.1">
    <property type="nucleotide sequence ID" value="XM_013526778.2"/>
</dbReference>
<dbReference type="InParanoid" id="A0A1S3H8C0"/>
<name>A0A1S3H8C0_LINAN</name>
<gene>
    <name evidence="2" type="primary">LOC106153014</name>
</gene>
<dbReference type="KEGG" id="lak:106153014"/>
<dbReference type="Proteomes" id="UP000085678">
    <property type="component" value="Unplaced"/>
</dbReference>
<dbReference type="AlphaFoldDB" id="A0A1S3H8C0"/>
<dbReference type="GeneID" id="106153014"/>
<sequence length="215" mass="23933">MVCLRGGCIRGSGQRVLPWSVYEVAASGEESKAYGVSLRRRILKGIVSLGGGGKYRKLINPFYFVYRTRGGCIGENVQRVLPWSVYEVAASGKRPLSPAMVSLRGGSIEEAFRESCPGLSTRWLQWGSIPGIWCFTEMENPYRTRLWLLSTKLPLTTARKRGPHLHLDQPLVPASPAMVCLRGGSIGEASQDYVVSPRWKTLKELDYGDSRWSSH</sequence>
<keyword evidence="1" id="KW-1185">Reference proteome</keyword>
<accession>A0A1S3H8C0</accession>
<proteinExistence type="predicted"/>